<protein>
    <recommendedName>
        <fullName evidence="10">Dipeptide and tripeptide permease B</fullName>
    </recommendedName>
</protein>
<evidence type="ECO:0000256" key="3">
    <source>
        <dbReference type="ARBA" id="ARBA00022475"/>
    </source>
</evidence>
<dbReference type="NCBIfam" id="TIGR00924">
    <property type="entry name" value="yjdL_sub1_fam"/>
    <property type="match status" value="1"/>
</dbReference>
<dbReference type="Pfam" id="PF00854">
    <property type="entry name" value="PTR2"/>
    <property type="match status" value="1"/>
</dbReference>
<accession>A0A1S6HKW8</accession>
<comment type="function">
    <text evidence="10">Proton-dependent permease that transports di- and tripeptides.</text>
</comment>
<evidence type="ECO:0000313" key="12">
    <source>
        <dbReference type="EMBL" id="AQS36144.1"/>
    </source>
</evidence>
<comment type="similarity">
    <text evidence="10">Belongs to the major facilitator superfamily. Proton-dependent oligopeptide transporter (POT/PTR) (TC 2.A.17) family. DtpB subfamily.</text>
</comment>
<dbReference type="PROSITE" id="PS50850">
    <property type="entry name" value="MFS"/>
    <property type="match status" value="1"/>
</dbReference>
<organism evidence="12 13">
    <name type="scientific">Shewanella psychrophila</name>
    <dbReference type="NCBI Taxonomy" id="225848"/>
    <lineage>
        <taxon>Bacteria</taxon>
        <taxon>Pseudomonadati</taxon>
        <taxon>Pseudomonadota</taxon>
        <taxon>Gammaproteobacteria</taxon>
        <taxon>Alteromonadales</taxon>
        <taxon>Shewanellaceae</taxon>
        <taxon>Shewanella</taxon>
    </lineage>
</organism>
<comment type="subcellular location">
    <subcellularLocation>
        <location evidence="10">Cell inner membrane</location>
        <topology evidence="10">Multi-pass membrane protein</topology>
    </subcellularLocation>
    <subcellularLocation>
        <location evidence="1">Cell membrane</location>
        <topology evidence="1">Multi-pass membrane protein</topology>
    </subcellularLocation>
</comment>
<evidence type="ECO:0000256" key="10">
    <source>
        <dbReference type="HAMAP-Rule" id="MF_01879"/>
    </source>
</evidence>
<keyword evidence="6 10" id="KW-0571">Peptide transport</keyword>
<evidence type="ECO:0000259" key="11">
    <source>
        <dbReference type="PROSITE" id="PS50850"/>
    </source>
</evidence>
<feature type="transmembrane region" description="Helical" evidence="10">
    <location>
        <begin position="430"/>
        <end position="451"/>
    </location>
</feature>
<keyword evidence="4 10" id="KW-0997">Cell inner membrane</keyword>
<dbReference type="Gene3D" id="1.20.1250.20">
    <property type="entry name" value="MFS general substrate transporter like domains"/>
    <property type="match status" value="1"/>
</dbReference>
<evidence type="ECO:0000256" key="2">
    <source>
        <dbReference type="ARBA" id="ARBA00022448"/>
    </source>
</evidence>
<keyword evidence="8 10" id="KW-1133">Transmembrane helix</keyword>
<dbReference type="InterPro" id="IPR018456">
    <property type="entry name" value="PTR2_symporter_CS"/>
</dbReference>
<feature type="transmembrane region" description="Helical" evidence="10">
    <location>
        <begin position="182"/>
        <end position="203"/>
    </location>
</feature>
<dbReference type="GO" id="GO:0015031">
    <property type="term" value="P:protein transport"/>
    <property type="evidence" value="ECO:0007669"/>
    <property type="project" value="UniProtKB-KW"/>
</dbReference>
<feature type="transmembrane region" description="Helical" evidence="10">
    <location>
        <begin position="155"/>
        <end position="176"/>
    </location>
</feature>
<dbReference type="EMBL" id="CP014782">
    <property type="protein sequence ID" value="AQS36144.1"/>
    <property type="molecule type" value="Genomic_DNA"/>
</dbReference>
<reference evidence="12 13" key="1">
    <citation type="submission" date="2016-03" db="EMBL/GenBank/DDBJ databases">
        <title>Complete genome sequence of Shewanella psychrophila WP2, a deep sea bacterium isolated from west Pacific sediment.</title>
        <authorList>
            <person name="Xu G."/>
            <person name="Jian H."/>
        </authorList>
    </citation>
    <scope>NUCLEOTIDE SEQUENCE [LARGE SCALE GENOMIC DNA]</scope>
    <source>
        <strain evidence="12 13">WP2</strain>
    </source>
</reference>
<dbReference type="HAMAP" id="MF_01879">
    <property type="entry name" value="PTR2_DtpB_subfam"/>
    <property type="match status" value="1"/>
</dbReference>
<dbReference type="GO" id="GO:0005886">
    <property type="term" value="C:plasma membrane"/>
    <property type="evidence" value="ECO:0007669"/>
    <property type="project" value="UniProtKB-SubCell"/>
</dbReference>
<evidence type="ECO:0000256" key="1">
    <source>
        <dbReference type="ARBA" id="ARBA00004651"/>
    </source>
</evidence>
<dbReference type="Proteomes" id="UP000189545">
    <property type="component" value="Chromosome"/>
</dbReference>
<keyword evidence="13" id="KW-1185">Reference proteome</keyword>
<feature type="transmembrane region" description="Helical" evidence="10">
    <location>
        <begin position="248"/>
        <end position="265"/>
    </location>
</feature>
<dbReference type="GO" id="GO:0035443">
    <property type="term" value="P:tripeptide transmembrane transport"/>
    <property type="evidence" value="ECO:0007669"/>
    <property type="project" value="UniProtKB-ARBA"/>
</dbReference>
<evidence type="ECO:0000256" key="9">
    <source>
        <dbReference type="ARBA" id="ARBA00023136"/>
    </source>
</evidence>
<keyword evidence="9 10" id="KW-0472">Membrane</keyword>
<feature type="transmembrane region" description="Helical" evidence="10">
    <location>
        <begin position="63"/>
        <end position="83"/>
    </location>
</feature>
<dbReference type="InterPro" id="IPR023778">
    <property type="entry name" value="AA/pep_transptr_DtpB"/>
</dbReference>
<evidence type="ECO:0000256" key="6">
    <source>
        <dbReference type="ARBA" id="ARBA00022856"/>
    </source>
</evidence>
<dbReference type="FunFam" id="1.20.1250.20:FF:000017">
    <property type="entry name" value="Dipeptide and tripeptide permease A"/>
    <property type="match status" value="1"/>
</dbReference>
<dbReference type="GO" id="GO:0071916">
    <property type="term" value="F:dipeptide transmembrane transporter activity"/>
    <property type="evidence" value="ECO:0007669"/>
    <property type="project" value="UniProtKB-UniRule"/>
</dbReference>
<evidence type="ECO:0000256" key="4">
    <source>
        <dbReference type="ARBA" id="ARBA00022519"/>
    </source>
</evidence>
<dbReference type="InterPro" id="IPR000109">
    <property type="entry name" value="POT_fam"/>
</dbReference>
<keyword evidence="5 10" id="KW-0812">Transmembrane</keyword>
<dbReference type="KEGG" id="spsw:Sps_00955"/>
<dbReference type="InterPro" id="IPR036259">
    <property type="entry name" value="MFS_trans_sf"/>
</dbReference>
<feature type="domain" description="Major facilitator superfamily (MFS) profile" evidence="11">
    <location>
        <begin position="1"/>
        <end position="490"/>
    </location>
</feature>
<feature type="transmembrane region" description="Helical" evidence="10">
    <location>
        <begin position="38"/>
        <end position="57"/>
    </location>
</feature>
<dbReference type="GO" id="GO:0015333">
    <property type="term" value="F:peptide:proton symporter activity"/>
    <property type="evidence" value="ECO:0007669"/>
    <property type="project" value="UniProtKB-UniRule"/>
</dbReference>
<dbReference type="InterPro" id="IPR020846">
    <property type="entry name" value="MFS_dom"/>
</dbReference>
<feature type="transmembrane region" description="Helical" evidence="10">
    <location>
        <begin position="224"/>
        <end position="242"/>
    </location>
</feature>
<evidence type="ECO:0000256" key="8">
    <source>
        <dbReference type="ARBA" id="ARBA00022989"/>
    </source>
</evidence>
<feature type="transmembrane region" description="Helical" evidence="10">
    <location>
        <begin position="95"/>
        <end position="112"/>
    </location>
</feature>
<feature type="transmembrane region" description="Helical" evidence="10">
    <location>
        <begin position="277"/>
        <end position="295"/>
    </location>
</feature>
<dbReference type="PROSITE" id="PS01023">
    <property type="entry name" value="PTR2_2"/>
    <property type="match status" value="1"/>
</dbReference>
<keyword evidence="2 10" id="KW-0813">Transport</keyword>
<dbReference type="AlphaFoldDB" id="A0A1S6HKW8"/>
<evidence type="ECO:0000256" key="7">
    <source>
        <dbReference type="ARBA" id="ARBA00022927"/>
    </source>
</evidence>
<dbReference type="GO" id="GO:0042937">
    <property type="term" value="F:tripeptide transmembrane transporter activity"/>
    <property type="evidence" value="ECO:0007669"/>
    <property type="project" value="UniProtKB-UniRule"/>
</dbReference>
<name>A0A1S6HKW8_9GAMM</name>
<dbReference type="SUPFAM" id="SSF103473">
    <property type="entry name" value="MFS general substrate transporter"/>
    <property type="match status" value="1"/>
</dbReference>
<proteinExistence type="inferred from homology"/>
<sequence length="508" mass="55869">MFYQLEIVNLSRMKSDTSIFNQPKPFKMIFFIELWERFGYYGLQGILAVYFVEHLGYSQQDAFVTFGAFAALVFGLVAIGGYVGDHVLGTKRTMILGALVLALGYFMMAMSIEHPGLIFYALATVAVGNGLFKANPASLLAKCYEENDSRLDGAFTLYYMAINVGSLIALSLSPVIADEYGYGVAFAISGLGLIASLLSYLLFRYTVQGIGSEPDNQTLSYRRLLAVIMVSVAAVFLCAWLMVNIMMANIVLGLIGIGVITLFAKETLAETGVARKRMIVVFILMLQAIIFYVLYAQMPTSLNFFTIYNVNTQVMGFNINPVSLQALNPFWVVLCSPILAYLYLRFGQQGRDLSMPAKFTLGMFMCAFAFLIVAGAGTYFADSQGMVSVWWMVLVYLFQSLGELLISGLGLAMVASLVPQRLMGFTMGAWFLTQAASFVIGGYVATFSAAPENVTEPLQTLPIYIDLFMNIGLVTLVIAIIMAWLAPKLTRMMNDEHTETSNAVQQAS</sequence>
<keyword evidence="7 10" id="KW-0653">Protein transport</keyword>
<dbReference type="CDD" id="cd17346">
    <property type="entry name" value="MFS_DtpA_like"/>
    <property type="match status" value="1"/>
</dbReference>
<feature type="transmembrane region" description="Helical" evidence="10">
    <location>
        <begin position="463"/>
        <end position="486"/>
    </location>
</feature>
<dbReference type="PANTHER" id="PTHR23517:SF15">
    <property type="entry name" value="PROTON-DEPENDENT OLIGOPEPTIDE FAMILY TRANSPORT PROTEIN"/>
    <property type="match status" value="1"/>
</dbReference>
<dbReference type="RefSeq" id="WP_237157988.1">
    <property type="nucleotide sequence ID" value="NZ_CP014782.1"/>
</dbReference>
<gene>
    <name evidence="10" type="primary">dtpB</name>
    <name evidence="12" type="ORF">Sps_00955</name>
</gene>
<feature type="transmembrane region" description="Helical" evidence="10">
    <location>
        <begin position="118"/>
        <end position="134"/>
    </location>
</feature>
<feature type="transmembrane region" description="Helical" evidence="10">
    <location>
        <begin position="330"/>
        <end position="347"/>
    </location>
</feature>
<feature type="transmembrane region" description="Helical" evidence="10">
    <location>
        <begin position="393"/>
        <end position="418"/>
    </location>
</feature>
<dbReference type="InterPro" id="IPR050171">
    <property type="entry name" value="MFS_Transporters"/>
</dbReference>
<keyword evidence="3 10" id="KW-1003">Cell membrane</keyword>
<evidence type="ECO:0000313" key="13">
    <source>
        <dbReference type="Proteomes" id="UP000189545"/>
    </source>
</evidence>
<dbReference type="STRING" id="225848.Sps_00955"/>
<dbReference type="PANTHER" id="PTHR23517">
    <property type="entry name" value="RESISTANCE PROTEIN MDTM, PUTATIVE-RELATED-RELATED"/>
    <property type="match status" value="1"/>
</dbReference>
<feature type="transmembrane region" description="Helical" evidence="10">
    <location>
        <begin position="359"/>
        <end position="381"/>
    </location>
</feature>
<dbReference type="InterPro" id="IPR005279">
    <property type="entry name" value="Dipep/tripep_permease"/>
</dbReference>
<evidence type="ECO:0000256" key="5">
    <source>
        <dbReference type="ARBA" id="ARBA00022692"/>
    </source>
</evidence>